<evidence type="ECO:0000256" key="2">
    <source>
        <dbReference type="PROSITE-ProRule" id="PRU00285"/>
    </source>
</evidence>
<dbReference type="PROSITE" id="PS01031">
    <property type="entry name" value="SHSP"/>
    <property type="match status" value="1"/>
</dbReference>
<protein>
    <submittedName>
        <fullName evidence="5">SHSP domain-containing protein</fullName>
    </submittedName>
</protein>
<dbReference type="InterPro" id="IPR002068">
    <property type="entry name" value="A-crystallin/Hsp20_dom"/>
</dbReference>
<evidence type="ECO:0000313" key="6">
    <source>
        <dbReference type="Proteomes" id="UP001362999"/>
    </source>
</evidence>
<dbReference type="Proteomes" id="UP001362999">
    <property type="component" value="Unassembled WGS sequence"/>
</dbReference>
<evidence type="ECO:0000313" key="5">
    <source>
        <dbReference type="EMBL" id="KAK7048357.1"/>
    </source>
</evidence>
<sequence>MSIGRHLFNEFRPFLRMLDEPLGRASVGFNRPQRSLFDDPFSALNRAMLRGPAVDVSEAGNSYVVEAELPGVKKENLEVRIGDGGRSLTIEGKLLSAKEGSENNAPDAENSTQISTERSVFGSFTRTVFLPRPVESSNVVAKLEDGILKLTLNKMEDKASVAVTVE</sequence>
<comment type="caution">
    <text evidence="5">The sequence shown here is derived from an EMBL/GenBank/DDBJ whole genome shotgun (WGS) entry which is preliminary data.</text>
</comment>
<gene>
    <name evidence="5" type="ORF">R3P38DRAFT_3307235</name>
</gene>
<evidence type="ECO:0000256" key="1">
    <source>
        <dbReference type="ARBA" id="ARBA00023016"/>
    </source>
</evidence>
<organism evidence="5 6">
    <name type="scientific">Favolaschia claudopus</name>
    <dbReference type="NCBI Taxonomy" id="2862362"/>
    <lineage>
        <taxon>Eukaryota</taxon>
        <taxon>Fungi</taxon>
        <taxon>Dikarya</taxon>
        <taxon>Basidiomycota</taxon>
        <taxon>Agaricomycotina</taxon>
        <taxon>Agaricomycetes</taxon>
        <taxon>Agaricomycetidae</taxon>
        <taxon>Agaricales</taxon>
        <taxon>Marasmiineae</taxon>
        <taxon>Mycenaceae</taxon>
        <taxon>Favolaschia</taxon>
    </lineage>
</organism>
<dbReference type="InterPro" id="IPR031107">
    <property type="entry name" value="Small_HSP"/>
</dbReference>
<comment type="similarity">
    <text evidence="2 3">Belongs to the small heat shock protein (HSP20) family.</text>
</comment>
<reference evidence="5 6" key="1">
    <citation type="journal article" date="2024" name="J Genomics">
        <title>Draft genome sequencing and assembly of Favolaschia claudopus CIRM-BRFM 2984 isolated from oak limbs.</title>
        <authorList>
            <person name="Navarro D."/>
            <person name="Drula E."/>
            <person name="Chaduli D."/>
            <person name="Cazenave R."/>
            <person name="Ahrendt S."/>
            <person name="Wang J."/>
            <person name="Lipzen A."/>
            <person name="Daum C."/>
            <person name="Barry K."/>
            <person name="Grigoriev I.V."/>
            <person name="Favel A."/>
            <person name="Rosso M.N."/>
            <person name="Martin F."/>
        </authorList>
    </citation>
    <scope>NUCLEOTIDE SEQUENCE [LARGE SCALE GENOMIC DNA]</scope>
    <source>
        <strain evidence="5 6">CIRM-BRFM 2984</strain>
    </source>
</reference>
<keyword evidence="1" id="KW-0346">Stress response</keyword>
<keyword evidence="6" id="KW-1185">Reference proteome</keyword>
<feature type="domain" description="SHSP" evidence="4">
    <location>
        <begin position="44"/>
        <end position="166"/>
    </location>
</feature>
<dbReference type="SUPFAM" id="SSF49764">
    <property type="entry name" value="HSP20-like chaperones"/>
    <property type="match status" value="1"/>
</dbReference>
<evidence type="ECO:0000259" key="4">
    <source>
        <dbReference type="PROSITE" id="PS01031"/>
    </source>
</evidence>
<evidence type="ECO:0000256" key="3">
    <source>
        <dbReference type="RuleBase" id="RU003616"/>
    </source>
</evidence>
<dbReference type="EMBL" id="JAWWNJ010000009">
    <property type="protein sequence ID" value="KAK7048357.1"/>
    <property type="molecule type" value="Genomic_DNA"/>
</dbReference>
<name>A0AAW0D749_9AGAR</name>
<proteinExistence type="inferred from homology"/>
<dbReference type="Gene3D" id="2.60.40.790">
    <property type="match status" value="1"/>
</dbReference>
<dbReference type="CDD" id="cd06464">
    <property type="entry name" value="ACD_sHsps-like"/>
    <property type="match status" value="1"/>
</dbReference>
<dbReference type="AlphaFoldDB" id="A0AAW0D749"/>
<dbReference type="InterPro" id="IPR008978">
    <property type="entry name" value="HSP20-like_chaperone"/>
</dbReference>
<dbReference type="Pfam" id="PF00011">
    <property type="entry name" value="HSP20"/>
    <property type="match status" value="1"/>
</dbReference>
<dbReference type="PANTHER" id="PTHR11527">
    <property type="entry name" value="HEAT-SHOCK PROTEIN 20 FAMILY MEMBER"/>
    <property type="match status" value="1"/>
</dbReference>
<accession>A0AAW0D749</accession>